<dbReference type="InterPro" id="IPR039418">
    <property type="entry name" value="LexA-like"/>
</dbReference>
<comment type="caution">
    <text evidence="5">The sequence shown here is derived from an EMBL/GenBank/DDBJ whole genome shotgun (WGS) entry which is preliminary data.</text>
</comment>
<evidence type="ECO:0000259" key="4">
    <source>
        <dbReference type="PROSITE" id="PS50943"/>
    </source>
</evidence>
<dbReference type="AlphaFoldDB" id="A0A841QCJ1"/>
<accession>A0A841QCJ1</accession>
<evidence type="ECO:0000313" key="6">
    <source>
        <dbReference type="Proteomes" id="UP000578000"/>
    </source>
</evidence>
<dbReference type="Gene3D" id="2.10.109.10">
    <property type="entry name" value="Umud Fragment, subunit A"/>
    <property type="match status" value="1"/>
</dbReference>
<dbReference type="PROSITE" id="PS50943">
    <property type="entry name" value="HTH_CROC1"/>
    <property type="match status" value="1"/>
</dbReference>
<dbReference type="InterPro" id="IPR001387">
    <property type="entry name" value="Cro/C1-type_HTH"/>
</dbReference>
<evidence type="ECO:0000256" key="2">
    <source>
        <dbReference type="ARBA" id="ARBA00023125"/>
    </source>
</evidence>
<keyword evidence="3" id="KW-0804">Transcription</keyword>
<keyword evidence="2" id="KW-0238">DNA-binding</keyword>
<dbReference type="CDD" id="cd06529">
    <property type="entry name" value="S24_LexA-like"/>
    <property type="match status" value="1"/>
</dbReference>
<evidence type="ECO:0000256" key="1">
    <source>
        <dbReference type="ARBA" id="ARBA00023015"/>
    </source>
</evidence>
<dbReference type="SUPFAM" id="SSF51306">
    <property type="entry name" value="LexA/Signal peptidase"/>
    <property type="match status" value="1"/>
</dbReference>
<dbReference type="GO" id="GO:0003677">
    <property type="term" value="F:DNA binding"/>
    <property type="evidence" value="ECO:0007669"/>
    <property type="project" value="UniProtKB-KW"/>
</dbReference>
<evidence type="ECO:0000256" key="3">
    <source>
        <dbReference type="ARBA" id="ARBA00023163"/>
    </source>
</evidence>
<organism evidence="5 6">
    <name type="scientific">Acetobacter lovaniensis</name>
    <dbReference type="NCBI Taxonomy" id="104100"/>
    <lineage>
        <taxon>Bacteria</taxon>
        <taxon>Pseudomonadati</taxon>
        <taxon>Pseudomonadota</taxon>
        <taxon>Alphaproteobacteria</taxon>
        <taxon>Acetobacterales</taxon>
        <taxon>Acetobacteraceae</taxon>
        <taxon>Acetobacter</taxon>
    </lineage>
</organism>
<protein>
    <submittedName>
        <fullName evidence="5">Phage repressor protein C with HTH and peptisase S24 domain</fullName>
    </submittedName>
</protein>
<dbReference type="EMBL" id="JACHIE010000003">
    <property type="protein sequence ID" value="MBB6456559.1"/>
    <property type="molecule type" value="Genomic_DNA"/>
</dbReference>
<proteinExistence type="predicted"/>
<sequence>MAANVGTTTLSGYMNGREWKIGIAEQIAQACDVDLQWLLFGDQPNACRNEVACRQKPLSELMHIPGYDIELSVGHGISSVYAEESVSFQISTSLLPEHLKTRSRRLVSFTVRGDSMEPVIFSGDSVVFDLMDKDIFTGGVYALRVGDQLLVKRLSLRANGNLLVMSDNPRYPTDEINAQEAQQIIRDGSSPVQVVGRVVWRSGGLFTE</sequence>
<name>A0A841QCJ1_9PROT</name>
<keyword evidence="6" id="KW-1185">Reference proteome</keyword>
<feature type="domain" description="HTH cro/C1-type" evidence="4">
    <location>
        <begin position="2"/>
        <end position="38"/>
    </location>
</feature>
<dbReference type="RefSeq" id="WP_166112530.1">
    <property type="nucleotide sequence ID" value="NZ_BAABDB010000034.1"/>
</dbReference>
<dbReference type="InterPro" id="IPR015927">
    <property type="entry name" value="Peptidase_S24_S26A/B/C"/>
</dbReference>
<keyword evidence="1" id="KW-0805">Transcription regulation</keyword>
<reference evidence="5 6" key="1">
    <citation type="submission" date="2020-08" db="EMBL/GenBank/DDBJ databases">
        <title>Genomic Encyclopedia of Type Strains, Phase IV (KMG-IV): sequencing the most valuable type-strain genomes for metagenomic binning, comparative biology and taxonomic classification.</title>
        <authorList>
            <person name="Goeker M."/>
        </authorList>
    </citation>
    <scope>NUCLEOTIDE SEQUENCE [LARGE SCALE GENOMIC DNA]</scope>
    <source>
        <strain evidence="5 6">DSM 4491</strain>
    </source>
</reference>
<dbReference type="Proteomes" id="UP000578000">
    <property type="component" value="Unassembled WGS sequence"/>
</dbReference>
<gene>
    <name evidence="5" type="ORF">HNR55_001133</name>
</gene>
<dbReference type="Pfam" id="PF00717">
    <property type="entry name" value="Peptidase_S24"/>
    <property type="match status" value="1"/>
</dbReference>
<dbReference type="PANTHER" id="PTHR40661">
    <property type="match status" value="1"/>
</dbReference>
<dbReference type="PANTHER" id="PTHR40661:SF3">
    <property type="entry name" value="FELS-1 PROPHAGE TRANSCRIPTIONAL REGULATOR"/>
    <property type="match status" value="1"/>
</dbReference>
<dbReference type="InterPro" id="IPR036286">
    <property type="entry name" value="LexA/Signal_pep-like_sf"/>
</dbReference>
<evidence type="ECO:0000313" key="5">
    <source>
        <dbReference type="EMBL" id="MBB6456559.1"/>
    </source>
</evidence>